<dbReference type="RefSeq" id="XP_062793064.1">
    <property type="nucleotide sequence ID" value="XM_062937013.1"/>
</dbReference>
<feature type="compositionally biased region" description="Acidic residues" evidence="1">
    <location>
        <begin position="469"/>
        <end position="481"/>
    </location>
</feature>
<feature type="compositionally biased region" description="Polar residues" evidence="1">
    <location>
        <begin position="374"/>
        <end position="383"/>
    </location>
</feature>
<reference evidence="2 3" key="1">
    <citation type="submission" date="2024-01" db="EMBL/GenBank/DDBJ databases">
        <title>Comparative genomics of Cryptococcus and Kwoniella reveals pathogenesis evolution and contrasting modes of karyotype evolution via chromosome fusion or intercentromeric recombination.</title>
        <authorList>
            <person name="Coelho M.A."/>
            <person name="David-Palma M."/>
            <person name="Shea T."/>
            <person name="Bowers K."/>
            <person name="McGinley-Smith S."/>
            <person name="Mohammad A.W."/>
            <person name="Gnirke A."/>
            <person name="Yurkov A.M."/>
            <person name="Nowrousian M."/>
            <person name="Sun S."/>
            <person name="Cuomo C.A."/>
            <person name="Heitman J."/>
        </authorList>
    </citation>
    <scope>NUCLEOTIDE SEQUENCE [LARGE SCALE GENOMIC DNA]</scope>
    <source>
        <strain evidence="2">CBS 11374</strain>
    </source>
</reference>
<evidence type="ECO:0000313" key="3">
    <source>
        <dbReference type="Proteomes" id="UP001329825"/>
    </source>
</evidence>
<keyword evidence="3" id="KW-1185">Reference proteome</keyword>
<feature type="compositionally biased region" description="Basic and acidic residues" evidence="1">
    <location>
        <begin position="397"/>
        <end position="410"/>
    </location>
</feature>
<dbReference type="EMBL" id="CP141887">
    <property type="protein sequence ID" value="WRT68324.1"/>
    <property type="molecule type" value="Genomic_DNA"/>
</dbReference>
<organism evidence="2 3">
    <name type="scientific">Kwoniella shivajii</name>
    <dbReference type="NCBI Taxonomy" id="564305"/>
    <lineage>
        <taxon>Eukaryota</taxon>
        <taxon>Fungi</taxon>
        <taxon>Dikarya</taxon>
        <taxon>Basidiomycota</taxon>
        <taxon>Agaricomycotina</taxon>
        <taxon>Tremellomycetes</taxon>
        <taxon>Tremellales</taxon>
        <taxon>Cryptococcaceae</taxon>
        <taxon>Kwoniella</taxon>
    </lineage>
</organism>
<accession>A0ABZ1D485</accession>
<protein>
    <submittedName>
        <fullName evidence="2">Uncharacterized protein</fullName>
    </submittedName>
</protein>
<evidence type="ECO:0000256" key="1">
    <source>
        <dbReference type="SAM" id="MobiDB-lite"/>
    </source>
</evidence>
<gene>
    <name evidence="2" type="ORF">IL334_005300</name>
</gene>
<dbReference type="Proteomes" id="UP001329825">
    <property type="component" value="Chromosome 7"/>
</dbReference>
<feature type="region of interest" description="Disordered" evidence="1">
    <location>
        <begin position="1"/>
        <end position="21"/>
    </location>
</feature>
<dbReference type="GeneID" id="87957431"/>
<feature type="region of interest" description="Disordered" evidence="1">
    <location>
        <begin position="371"/>
        <end position="481"/>
    </location>
</feature>
<feature type="compositionally biased region" description="Basic and acidic residues" evidence="1">
    <location>
        <begin position="258"/>
        <end position="269"/>
    </location>
</feature>
<proteinExistence type="predicted"/>
<name>A0ABZ1D485_9TREE</name>
<evidence type="ECO:0000313" key="2">
    <source>
        <dbReference type="EMBL" id="WRT68324.1"/>
    </source>
</evidence>
<feature type="region of interest" description="Disordered" evidence="1">
    <location>
        <begin position="258"/>
        <end position="308"/>
    </location>
</feature>
<sequence>MADPPHDTGQKAAPLPSETSSFPFSCRCSNLRVNGRIAKSDEQVVSNGNSDSLRIYLPKHAEYVRLAGYITYDEGVEVSEDSENQDDTRKSLWRKCWLCNVRCYQAEGKVKDDPATTEEWVTIDFKSGIVHGDERNKEIQSSLPFRKLRLEGPHTTSNFGRPPSNSALSLYPAPGQSPETNHLIPPPHDPFFLPPPFIPNHSHLRELCNAAGGYLRESHKTLEDEVKRYISSKAQEMRELEESVRGEVEMLWEKYKDGPGKGEIVERSRSASINKSGDMSRPISKDRSLPTKEENDNPLARATSSTNLPATSLLAQSLSANTFYAPSPSSNQPASVKDEIEKSLNHVASTYDKRDDSRAVAMSYVFSNLADHMGSSSTAGTSQTKRRSSSKGSGETVPDKDSWIDEERATLRTLNVGGKMSDVEEEDGEGRTPRPSAGGELQRREEKGKGRSKVTFEEPEPEIEKKDEPDLDGECDETELS</sequence>
<feature type="compositionally biased region" description="Basic and acidic residues" evidence="1">
    <location>
        <begin position="283"/>
        <end position="295"/>
    </location>
</feature>